<evidence type="ECO:0000259" key="1">
    <source>
        <dbReference type="Pfam" id="PF00534"/>
    </source>
</evidence>
<sequence>MAKVGNIKVLHVITRADIGGISSLLYNYYTNMLHGNVLFHVVAIETSYIQRYQQIFEDLGMEVFFMPEKITKRLRYLKELIRQERYDVVHAHVELVSAVYLAIAMLAGTKIRIAHTHLAVDNTGLKNKLLQMLLNRVVTHRMGCSKMAIVKLFGSKYVTRATVIYNAIDPGEYVFNPAIRQVIRQELQIEEKYVVGFVGRLAALKNIPYLLEVFKALKDKKDDIVLLLVGEGEMRNILKNKIEEIGLSHDVKFLGARIDVNHLLMAMDVLLFPSFSEGFGLVMIEAQAAALKCIASLDRVSKETSISDYSHYEAIEKPAEVWADLILNKCMDYERMDMEQEVGRHHFDVRIEANKLIDFYNKAVQGT</sequence>
<reference evidence="2 3" key="1">
    <citation type="submission" date="2018-02" db="EMBL/GenBank/DDBJ databases">
        <title>The draft genome of Sphingobacterium gobiense H7.</title>
        <authorList>
            <person name="Li L."/>
            <person name="Liu L."/>
            <person name="Zhang X."/>
            <person name="Wang T."/>
            <person name="Liang L."/>
        </authorList>
    </citation>
    <scope>NUCLEOTIDE SEQUENCE [LARGE SCALE GENOMIC DNA]</scope>
    <source>
        <strain evidence="2 3">ACCC 05757</strain>
    </source>
</reference>
<organism evidence="2 3">
    <name type="scientific">Sphingobacterium gobiense</name>
    <dbReference type="NCBI Taxonomy" id="1382456"/>
    <lineage>
        <taxon>Bacteria</taxon>
        <taxon>Pseudomonadati</taxon>
        <taxon>Bacteroidota</taxon>
        <taxon>Sphingobacteriia</taxon>
        <taxon>Sphingobacteriales</taxon>
        <taxon>Sphingobacteriaceae</taxon>
        <taxon>Sphingobacterium</taxon>
    </lineage>
</organism>
<comment type="caution">
    <text evidence="2">The sequence shown here is derived from an EMBL/GenBank/DDBJ whole genome shotgun (WGS) entry which is preliminary data.</text>
</comment>
<dbReference type="InterPro" id="IPR001296">
    <property type="entry name" value="Glyco_trans_1"/>
</dbReference>
<feature type="domain" description="Glycosyl transferase family 1" evidence="1">
    <location>
        <begin position="181"/>
        <end position="311"/>
    </location>
</feature>
<name>A0A2S9JT77_9SPHI</name>
<dbReference type="EMBL" id="PVBS01000001">
    <property type="protein sequence ID" value="PRD56489.1"/>
    <property type="molecule type" value="Genomic_DNA"/>
</dbReference>
<dbReference type="SUPFAM" id="SSF53756">
    <property type="entry name" value="UDP-Glycosyltransferase/glycogen phosphorylase"/>
    <property type="match status" value="1"/>
</dbReference>
<dbReference type="GO" id="GO:0016757">
    <property type="term" value="F:glycosyltransferase activity"/>
    <property type="evidence" value="ECO:0007669"/>
    <property type="project" value="InterPro"/>
</dbReference>
<protein>
    <submittedName>
        <fullName evidence="2">Glycosyltransferase family 1 protein</fullName>
    </submittedName>
</protein>
<evidence type="ECO:0000313" key="3">
    <source>
        <dbReference type="Proteomes" id="UP000238642"/>
    </source>
</evidence>
<proteinExistence type="predicted"/>
<dbReference type="PANTHER" id="PTHR45947">
    <property type="entry name" value="SULFOQUINOVOSYL TRANSFERASE SQD2"/>
    <property type="match status" value="1"/>
</dbReference>
<accession>A0A2S9JT77</accession>
<dbReference type="InterPro" id="IPR050194">
    <property type="entry name" value="Glycosyltransferase_grp1"/>
</dbReference>
<dbReference type="PANTHER" id="PTHR45947:SF3">
    <property type="entry name" value="SULFOQUINOVOSYL TRANSFERASE SQD2"/>
    <property type="match status" value="1"/>
</dbReference>
<dbReference type="RefSeq" id="WP_105723347.1">
    <property type="nucleotide sequence ID" value="NZ_PVBS01000001.1"/>
</dbReference>
<evidence type="ECO:0000313" key="2">
    <source>
        <dbReference type="EMBL" id="PRD56489.1"/>
    </source>
</evidence>
<gene>
    <name evidence="2" type="ORF">C5749_04400</name>
</gene>
<keyword evidence="3" id="KW-1185">Reference proteome</keyword>
<dbReference type="Proteomes" id="UP000238642">
    <property type="component" value="Unassembled WGS sequence"/>
</dbReference>
<dbReference type="OrthoDB" id="7560678at2"/>
<dbReference type="Pfam" id="PF00534">
    <property type="entry name" value="Glycos_transf_1"/>
    <property type="match status" value="1"/>
</dbReference>
<dbReference type="Gene3D" id="3.40.50.2000">
    <property type="entry name" value="Glycogen Phosphorylase B"/>
    <property type="match status" value="2"/>
</dbReference>
<dbReference type="AlphaFoldDB" id="A0A2S9JT77"/>
<keyword evidence="2" id="KW-0808">Transferase</keyword>